<reference evidence="1" key="2">
    <citation type="submission" date="2020-09" db="EMBL/GenBank/DDBJ databases">
        <authorList>
            <person name="Sun Q."/>
            <person name="Kim S."/>
        </authorList>
    </citation>
    <scope>NUCLEOTIDE SEQUENCE</scope>
    <source>
        <strain evidence="1">KCTC 32513</strain>
    </source>
</reference>
<name>A0A8J3G3C2_9PROT</name>
<proteinExistence type="predicted"/>
<dbReference type="AlphaFoldDB" id="A0A8J3G3C2"/>
<dbReference type="EMBL" id="BMZH01000014">
    <property type="protein sequence ID" value="GHB02473.1"/>
    <property type="molecule type" value="Genomic_DNA"/>
</dbReference>
<sequence>MVTAMAALPVSSSAQSSTAPSAFEVSDNAKDQGWKNVIINLSWRGNAVSKAELGITKPAEVVYSGTADTPGNIVFNCYNGRPSVSFAILPIDMRGMMTEPPDSRRMKLKRPKISIDGVRIKGEDWIYMPAMKVYRARRIGSFKALYNATILGSDVRVKAGSDNIQLNVPPADDVFKDFGATCGIGRLAKR</sequence>
<organism evidence="1 2">
    <name type="scientific">Algimonas arctica</name>
    <dbReference type="NCBI Taxonomy" id="1479486"/>
    <lineage>
        <taxon>Bacteria</taxon>
        <taxon>Pseudomonadati</taxon>
        <taxon>Pseudomonadota</taxon>
        <taxon>Alphaproteobacteria</taxon>
        <taxon>Maricaulales</taxon>
        <taxon>Robiginitomaculaceae</taxon>
        <taxon>Algimonas</taxon>
    </lineage>
</organism>
<dbReference type="Proteomes" id="UP000634004">
    <property type="component" value="Unassembled WGS sequence"/>
</dbReference>
<keyword evidence="2" id="KW-1185">Reference proteome</keyword>
<evidence type="ECO:0000313" key="2">
    <source>
        <dbReference type="Proteomes" id="UP000634004"/>
    </source>
</evidence>
<comment type="caution">
    <text evidence="1">The sequence shown here is derived from an EMBL/GenBank/DDBJ whole genome shotgun (WGS) entry which is preliminary data.</text>
</comment>
<protein>
    <submittedName>
        <fullName evidence="1">Uncharacterized protein</fullName>
    </submittedName>
</protein>
<gene>
    <name evidence="1" type="ORF">GCM10009069_26510</name>
</gene>
<evidence type="ECO:0000313" key="1">
    <source>
        <dbReference type="EMBL" id="GHB02473.1"/>
    </source>
</evidence>
<reference evidence="1" key="1">
    <citation type="journal article" date="2014" name="Int. J. Syst. Evol. Microbiol.">
        <title>Complete genome sequence of Corynebacterium casei LMG S-19264T (=DSM 44701T), isolated from a smear-ripened cheese.</title>
        <authorList>
            <consortium name="US DOE Joint Genome Institute (JGI-PGF)"/>
            <person name="Walter F."/>
            <person name="Albersmeier A."/>
            <person name="Kalinowski J."/>
            <person name="Ruckert C."/>
        </authorList>
    </citation>
    <scope>NUCLEOTIDE SEQUENCE</scope>
    <source>
        <strain evidence="1">KCTC 32513</strain>
    </source>
</reference>
<accession>A0A8J3G3C2</accession>